<evidence type="ECO:0000256" key="3">
    <source>
        <dbReference type="ARBA" id="ARBA00010982"/>
    </source>
</evidence>
<dbReference type="PROSITE" id="PS00737">
    <property type="entry name" value="THIOLASE_2"/>
    <property type="match status" value="1"/>
</dbReference>
<evidence type="ECO:0000256" key="2">
    <source>
        <dbReference type="ARBA" id="ARBA00005189"/>
    </source>
</evidence>
<comment type="similarity">
    <text evidence="3 10">Belongs to the thiolase-like superfamily. Thiolase family.</text>
</comment>
<dbReference type="FunFam" id="3.40.47.10:FF:000010">
    <property type="entry name" value="Acetyl-CoA acetyltransferase (Thiolase)"/>
    <property type="match status" value="1"/>
</dbReference>
<feature type="active site" description="Acyl-thioester intermediate" evidence="9">
    <location>
        <position position="91"/>
    </location>
</feature>
<dbReference type="InterPro" id="IPR020613">
    <property type="entry name" value="Thiolase_CS"/>
</dbReference>
<evidence type="ECO:0000256" key="1">
    <source>
        <dbReference type="ARBA" id="ARBA00004496"/>
    </source>
</evidence>
<dbReference type="RefSeq" id="WP_092472756.1">
    <property type="nucleotide sequence ID" value="NZ_FOOX01000014.1"/>
</dbReference>
<keyword evidence="4 10" id="KW-0808">Transferase</keyword>
<dbReference type="Pfam" id="PF00108">
    <property type="entry name" value="Thiolase_N"/>
    <property type="match status" value="1"/>
</dbReference>
<dbReference type="InterPro" id="IPR020615">
    <property type="entry name" value="Thiolase_acyl_enz_int_AS"/>
</dbReference>
<name>A0A1I2WLX7_9FIRM</name>
<dbReference type="OrthoDB" id="56116at2"/>
<evidence type="ECO:0000313" key="13">
    <source>
        <dbReference type="EMBL" id="SFH02234.1"/>
    </source>
</evidence>
<evidence type="ECO:0000256" key="10">
    <source>
        <dbReference type="RuleBase" id="RU003557"/>
    </source>
</evidence>
<dbReference type="PANTHER" id="PTHR43853">
    <property type="entry name" value="3-KETOACYL-COA THIOLASE, PEROXISOMAL"/>
    <property type="match status" value="1"/>
</dbReference>
<dbReference type="GO" id="GO:0003985">
    <property type="term" value="F:acetyl-CoA C-acetyltransferase activity"/>
    <property type="evidence" value="ECO:0007669"/>
    <property type="project" value="UniProtKB-EC"/>
</dbReference>
<dbReference type="GO" id="GO:0006635">
    <property type="term" value="P:fatty acid beta-oxidation"/>
    <property type="evidence" value="ECO:0007669"/>
    <property type="project" value="TreeGrafter"/>
</dbReference>
<feature type="active site" description="Proton acceptor" evidence="9">
    <location>
        <position position="347"/>
    </location>
</feature>
<evidence type="ECO:0000256" key="9">
    <source>
        <dbReference type="PIRSR" id="PIRSR000429-1"/>
    </source>
</evidence>
<dbReference type="STRING" id="341036.SAMN05660649_03529"/>
<accession>A0A1I2WLX7</accession>
<dbReference type="InterPro" id="IPR020617">
    <property type="entry name" value="Thiolase_C"/>
</dbReference>
<dbReference type="GO" id="GO:0005737">
    <property type="term" value="C:cytoplasm"/>
    <property type="evidence" value="ECO:0007669"/>
    <property type="project" value="UniProtKB-SubCell"/>
</dbReference>
<dbReference type="CDD" id="cd00751">
    <property type="entry name" value="thiolase"/>
    <property type="match status" value="1"/>
</dbReference>
<dbReference type="InterPro" id="IPR020610">
    <property type="entry name" value="Thiolase_AS"/>
</dbReference>
<dbReference type="Proteomes" id="UP000199337">
    <property type="component" value="Unassembled WGS sequence"/>
</dbReference>
<evidence type="ECO:0000256" key="7">
    <source>
        <dbReference type="ARBA" id="ARBA00044137"/>
    </source>
</evidence>
<proteinExistence type="inferred from homology"/>
<dbReference type="GO" id="GO:0010124">
    <property type="term" value="P:phenylacetate catabolic process"/>
    <property type="evidence" value="ECO:0007669"/>
    <property type="project" value="TreeGrafter"/>
</dbReference>
<dbReference type="EC" id="2.3.1.16" evidence="6"/>
<evidence type="ECO:0000256" key="8">
    <source>
        <dbReference type="ARBA" id="ARBA00051550"/>
    </source>
</evidence>
<dbReference type="InterPro" id="IPR016039">
    <property type="entry name" value="Thiolase-like"/>
</dbReference>
<feature type="domain" description="Thiolase N-terminal" evidence="11">
    <location>
        <begin position="5"/>
        <end position="260"/>
    </location>
</feature>
<dbReference type="SUPFAM" id="SSF53901">
    <property type="entry name" value="Thiolase-like"/>
    <property type="match status" value="2"/>
</dbReference>
<gene>
    <name evidence="13" type="ORF">SAMN05660649_03529</name>
</gene>
<comment type="catalytic activity">
    <reaction evidence="8">
        <text>2 acetyl-CoA = acetoacetyl-CoA + CoA</text>
        <dbReference type="Rhea" id="RHEA:21036"/>
        <dbReference type="ChEBI" id="CHEBI:57286"/>
        <dbReference type="ChEBI" id="CHEBI:57287"/>
        <dbReference type="ChEBI" id="CHEBI:57288"/>
        <dbReference type="EC" id="2.3.1.9"/>
    </reaction>
</comment>
<keyword evidence="5 10" id="KW-0012">Acyltransferase</keyword>
<dbReference type="PIRSF" id="PIRSF000429">
    <property type="entry name" value="Ac-CoA_Ac_transf"/>
    <property type="match status" value="1"/>
</dbReference>
<dbReference type="InterPro" id="IPR050215">
    <property type="entry name" value="Thiolase-like_sf_Thiolase"/>
</dbReference>
<dbReference type="NCBIfam" id="TIGR01930">
    <property type="entry name" value="AcCoA-C-Actrans"/>
    <property type="match status" value="1"/>
</dbReference>
<dbReference type="InterPro" id="IPR020616">
    <property type="entry name" value="Thiolase_N"/>
</dbReference>
<dbReference type="Pfam" id="PF02803">
    <property type="entry name" value="Thiolase_C"/>
    <property type="match status" value="1"/>
</dbReference>
<sequence length="392" mass="41315">MQEAVIVSAVRTAVGKAPRGKLKNTRPEYMGAEVLKELLKRTPGLDPVEIEDVLIGCAFPEAEQGMNFGRMLVLRAGLPIEVSGATVNRFCSSGVETIAMGATRVMAGFADVYVCGGVESMSTVPMGGNKTMPDPELLQICPEAYMGMGMTAENVAERYGITREMQDEFSVGSHAKAARAIAEGRFKEQIVPLNIVHKTLKKGKLVESSFIFDTDEGVRPGTNMETLAKLRPVFKAGGSVTAGNSSQTSDGAAAVMIMSRAKAESLGLKPMAVFRSYAVGGCGPEVMGMGPSVAIPKALKLAGITKDQVDVYELNEAFAAQALACIKVLELDPAKINFNGGAVALGHPLGCTGAKLTTQLLYEMKRQNARYGVVSMCIGGGMGAAGVFEMVD</sequence>
<comment type="pathway">
    <text evidence="2">Lipid metabolism.</text>
</comment>
<dbReference type="PROSITE" id="PS00099">
    <property type="entry name" value="THIOLASE_3"/>
    <property type="match status" value="1"/>
</dbReference>
<feature type="active site" description="Proton acceptor" evidence="9">
    <location>
        <position position="377"/>
    </location>
</feature>
<dbReference type="EMBL" id="FOOX01000014">
    <property type="protein sequence ID" value="SFH02234.1"/>
    <property type="molecule type" value="Genomic_DNA"/>
</dbReference>
<evidence type="ECO:0000313" key="14">
    <source>
        <dbReference type="Proteomes" id="UP000199337"/>
    </source>
</evidence>
<dbReference type="Gene3D" id="3.40.47.10">
    <property type="match status" value="1"/>
</dbReference>
<dbReference type="PROSITE" id="PS00098">
    <property type="entry name" value="THIOLASE_1"/>
    <property type="match status" value="1"/>
</dbReference>
<evidence type="ECO:0000256" key="4">
    <source>
        <dbReference type="ARBA" id="ARBA00022679"/>
    </source>
</evidence>
<evidence type="ECO:0000256" key="5">
    <source>
        <dbReference type="ARBA" id="ARBA00023315"/>
    </source>
</evidence>
<keyword evidence="14" id="KW-1185">Reference proteome</keyword>
<dbReference type="InterPro" id="IPR002155">
    <property type="entry name" value="Thiolase"/>
</dbReference>
<evidence type="ECO:0000256" key="6">
    <source>
        <dbReference type="ARBA" id="ARBA00024073"/>
    </source>
</evidence>
<dbReference type="PANTHER" id="PTHR43853:SF21">
    <property type="entry name" value="STEROID 3-KETOACYL-COA THIOLASE"/>
    <property type="match status" value="1"/>
</dbReference>
<protein>
    <recommendedName>
        <fullName evidence="7">Acetyl-CoA acetyltransferase</fullName>
        <ecNumber evidence="6">2.3.1.16</ecNumber>
    </recommendedName>
</protein>
<comment type="subcellular location">
    <subcellularLocation>
        <location evidence="1">Cytoplasm</location>
    </subcellularLocation>
</comment>
<feature type="domain" description="Thiolase C-terminal" evidence="12">
    <location>
        <begin position="268"/>
        <end position="389"/>
    </location>
</feature>
<reference evidence="14" key="1">
    <citation type="submission" date="2016-10" db="EMBL/GenBank/DDBJ databases">
        <authorList>
            <person name="Varghese N."/>
            <person name="Submissions S."/>
        </authorList>
    </citation>
    <scope>NUCLEOTIDE SEQUENCE [LARGE SCALE GENOMIC DNA]</scope>
    <source>
        <strain evidence="14">DSM 17038</strain>
    </source>
</reference>
<organism evidence="13 14">
    <name type="scientific">Desulfotruncus arcticus DSM 17038</name>
    <dbReference type="NCBI Taxonomy" id="1121424"/>
    <lineage>
        <taxon>Bacteria</taxon>
        <taxon>Bacillati</taxon>
        <taxon>Bacillota</taxon>
        <taxon>Clostridia</taxon>
        <taxon>Eubacteriales</taxon>
        <taxon>Desulfallaceae</taxon>
        <taxon>Desulfotruncus</taxon>
    </lineage>
</organism>
<dbReference type="AlphaFoldDB" id="A0A1I2WLX7"/>
<evidence type="ECO:0000259" key="12">
    <source>
        <dbReference type="Pfam" id="PF02803"/>
    </source>
</evidence>
<evidence type="ECO:0000259" key="11">
    <source>
        <dbReference type="Pfam" id="PF00108"/>
    </source>
</evidence>